<gene>
    <name evidence="2" type="ORF">SAMN04488025_11612</name>
</gene>
<accession>A0A1I2P712</accession>
<dbReference type="OrthoDB" id="973800at2"/>
<dbReference type="SUPFAM" id="SSF52540">
    <property type="entry name" value="P-loop containing nucleoside triphosphate hydrolases"/>
    <property type="match status" value="1"/>
</dbReference>
<dbReference type="Proteomes" id="UP000198661">
    <property type="component" value="Unassembled WGS sequence"/>
</dbReference>
<dbReference type="EMBL" id="FOOK01000016">
    <property type="protein sequence ID" value="SFG11270.1"/>
    <property type="molecule type" value="Genomic_DNA"/>
</dbReference>
<dbReference type="InterPro" id="IPR055254">
    <property type="entry name" value="pPIWI_RE_Z"/>
</dbReference>
<feature type="domain" description="pPIWI-RE three-gene island" evidence="1">
    <location>
        <begin position="52"/>
        <end position="179"/>
    </location>
</feature>
<protein>
    <recommendedName>
        <fullName evidence="1">pPIWI-RE three-gene island domain-containing protein</fullName>
    </recommendedName>
</protein>
<dbReference type="Pfam" id="PF18155">
    <property type="entry name" value="pPIWI_RE_Z"/>
    <property type="match status" value="1"/>
</dbReference>
<evidence type="ECO:0000313" key="2">
    <source>
        <dbReference type="EMBL" id="SFG11270.1"/>
    </source>
</evidence>
<sequence length="1031" mass="119050">MNRLTLFQLCEEIGKKGYFDALGFGVERGEIHRKKRFVEVEFTLYGGYHSGLSDWPAKDLWAALKGWEELVLPNSADVDRIRRLRLLVYSFQNKAIWEEALSLYLKVEERYRLFTVDESGRFHPRSVSPVVCSDREKIYEKILSAAIPRRKRKIPLARPGECFQYDREETNDQYFVKIPSGFVVSSPMEITRGKKRPFTPPVDFDWAKLGREMDRIREENGLKPVDYAGRMEKLSLVPLNGQGKKSMNITGLTHILGGLGAGKSTWMVAVAYELVKRQGAKVGFIESSVANILKRAEELRALNLSVATIIGTGQRIDHEREYLDRPGLTLEEIASDSSLIDLSSLCLLESLAEDETINNRYPCQRLYKSNDRKKRYACPMASECGLYRQLATLDQADVWIATPASLVFTRIPPQICPDNPTLYEAFYEALDVVFVDEADALQEVFDELFIRDEKLFGDRGHLIENAIRDIRNALHGLYEPGGHFLTRYLRRCDNALDATRCLFQLIKEHPKIQEYLRNRVSFKFQWEHKVRCSLKRWNPTADLNPFFKVLKTWNQSPFRSELWEERHRNGTVWYQKIEDFLDGNIDLQQLLALAPDKSLSKSEIRNIEAECRFYLWLCRLESSLDYITERYPQLLSFVEELEVDLPFSAAKNPLLPHLPTPTLGYRYGYRLVKEEDSQNLVMKLIEYNTVGRFLLYRFPDLFRPAGDGAGPAVILLSGTTLAPRNAHFSLSVTPEWLITSDNKASEITQKFVPITDSTGRHIRVSGMKPSERRTALKELARQLPSLIEVEKNHWKNQRRVLIVTNSYRDSEAMEEVFSRSPLQGRIKSLTRKIKDSIHVTRPRLMEVAKEVDALITPLSAMNRGVNLVDENRKALFGTALFVSRPYPPPQEIAYILSFIHSRIPSLILQVQREGLSGKEALSCFRKICHAIFEKMHDEPNFWMQLSDEERLDLAWYLFVPIWQMAGRLVRGGMPARLLYIDSSFASGTEASTLFQSWHQLFEPYKDHWLYQELYGPFLSSLESLVFEESRK</sequence>
<organism evidence="2 3">
    <name type="scientific">Planifilum fulgidum</name>
    <dbReference type="NCBI Taxonomy" id="201973"/>
    <lineage>
        <taxon>Bacteria</taxon>
        <taxon>Bacillati</taxon>
        <taxon>Bacillota</taxon>
        <taxon>Bacilli</taxon>
        <taxon>Bacillales</taxon>
        <taxon>Thermoactinomycetaceae</taxon>
        <taxon>Planifilum</taxon>
    </lineage>
</organism>
<reference evidence="2 3" key="1">
    <citation type="submission" date="2016-10" db="EMBL/GenBank/DDBJ databases">
        <authorList>
            <person name="de Groot N.N."/>
        </authorList>
    </citation>
    <scope>NUCLEOTIDE SEQUENCE [LARGE SCALE GENOMIC DNA]</scope>
    <source>
        <strain evidence="2 3">DSM 44945</strain>
    </source>
</reference>
<dbReference type="STRING" id="201973.SAMN04488025_11612"/>
<dbReference type="RefSeq" id="WP_092038543.1">
    <property type="nucleotide sequence ID" value="NZ_FOOK01000016.1"/>
</dbReference>
<proteinExistence type="predicted"/>
<keyword evidence="3" id="KW-1185">Reference proteome</keyword>
<evidence type="ECO:0000313" key="3">
    <source>
        <dbReference type="Proteomes" id="UP000198661"/>
    </source>
</evidence>
<name>A0A1I2P712_9BACL</name>
<evidence type="ECO:0000259" key="1">
    <source>
        <dbReference type="Pfam" id="PF18155"/>
    </source>
</evidence>
<dbReference type="InterPro" id="IPR027417">
    <property type="entry name" value="P-loop_NTPase"/>
</dbReference>
<dbReference type="AlphaFoldDB" id="A0A1I2P712"/>